<evidence type="ECO:0000256" key="1">
    <source>
        <dbReference type="RuleBase" id="RU363098"/>
    </source>
</evidence>
<feature type="domain" description="RDRP core" evidence="3">
    <location>
        <begin position="18"/>
        <end position="490"/>
    </location>
</feature>
<dbReference type="InterPro" id="IPR057596">
    <property type="entry name" value="RDRP_core"/>
</dbReference>
<comment type="caution">
    <text evidence="4">The sequence shown here is derived from an EMBL/GenBank/DDBJ whole genome shotgun (WGS) entry which is preliminary data.</text>
</comment>
<feature type="region of interest" description="Disordered" evidence="2">
    <location>
        <begin position="586"/>
        <end position="605"/>
    </location>
</feature>
<dbReference type="Proteomes" id="UP001320420">
    <property type="component" value="Unassembled WGS sequence"/>
</dbReference>
<evidence type="ECO:0000259" key="3">
    <source>
        <dbReference type="Pfam" id="PF05183"/>
    </source>
</evidence>
<dbReference type="Pfam" id="PF05183">
    <property type="entry name" value="RdRP"/>
    <property type="match status" value="1"/>
</dbReference>
<dbReference type="GO" id="GO:0003968">
    <property type="term" value="F:RNA-directed RNA polymerase activity"/>
    <property type="evidence" value="ECO:0007669"/>
    <property type="project" value="UniProtKB-KW"/>
</dbReference>
<dbReference type="AlphaFoldDB" id="A0AAN9UBW1"/>
<dbReference type="EC" id="2.7.7.48" evidence="1"/>
<reference evidence="4 5" key="1">
    <citation type="submission" date="2024-02" db="EMBL/GenBank/DDBJ databases">
        <title>De novo assembly and annotation of 12 fungi associated with fruit tree decline syndrome in Ontario, Canada.</title>
        <authorList>
            <person name="Sulman M."/>
            <person name="Ellouze W."/>
            <person name="Ilyukhin E."/>
        </authorList>
    </citation>
    <scope>NUCLEOTIDE SEQUENCE [LARGE SCALE GENOMIC DNA]</scope>
    <source>
        <strain evidence="4 5">M11/M66-122</strain>
    </source>
</reference>
<dbReference type="PANTHER" id="PTHR23079:SF14">
    <property type="entry name" value="RNA-DEPENDENT RNA POLYMERASE"/>
    <property type="match status" value="1"/>
</dbReference>
<evidence type="ECO:0000256" key="2">
    <source>
        <dbReference type="SAM" id="MobiDB-lite"/>
    </source>
</evidence>
<dbReference type="GO" id="GO:0030422">
    <property type="term" value="P:siRNA processing"/>
    <property type="evidence" value="ECO:0007669"/>
    <property type="project" value="TreeGrafter"/>
</dbReference>
<keyword evidence="1" id="KW-0808">Transferase</keyword>
<proteinExistence type="inferred from homology"/>
<dbReference type="GO" id="GO:0003723">
    <property type="term" value="F:RNA binding"/>
    <property type="evidence" value="ECO:0007669"/>
    <property type="project" value="UniProtKB-KW"/>
</dbReference>
<keyword evidence="1" id="KW-0696">RNA-directed RNA polymerase</keyword>
<keyword evidence="1" id="KW-0694">RNA-binding</keyword>
<dbReference type="GO" id="GO:0031380">
    <property type="term" value="C:nuclear RNA-directed RNA polymerase complex"/>
    <property type="evidence" value="ECO:0007669"/>
    <property type="project" value="TreeGrafter"/>
</dbReference>
<sequence length="718" mass="81003">MQPGQFRHRENDLLSPTGKVMNDGIGRMSSSLARKISECMGLIDVPAGYQGRIGSAKGVWIRHKEELDVDEGDWIETYPSQRKWKCDYLDPDLRTFEVRSEVRDLTPANLNLQFLPIMQDRAIDPELMKTRIGAILADGLLKELDMQRLAMNSPVQFRQWLHENGSTSRRAGRLRNCEVPFVAGLPKSQDEQMGFLLDGGFDPRKNRFLQDMAWNLRKEKCEELKKRLNIKVGRSTYAYMVVDFHGVLEEDEIHFGFSSRFRDEQSGFSETFLHGFDVLVARSPAHYVSDIQRVKAVFRPELGYLKDVVVFPTKGDVALADKLSGGDYDGDMAWVCWDPAIVNNFQNADVPTTPDLFQLGFISKQSETYEILQSQGYAGADLTAEFLQRSFRFNMQQAFLGMCTNWKERLCYARNSVRDETAVLLSTLLSNLVDQAKQGIVFTGGDWARLKRRLLGRQADPPQPLYRSENWDNSRGVVLRHINDYLKFAVAKPTIERELRDFDAWLNAGSTATHADDDLFSMYEHLRTLAGDSKTWKAVLDGLIADIHALHKEWTLTTMGSRDAPWDAKVQPIHERFLAIQPITSTSTSTPAFPSSSASVASSSTTKSLSKRASKTVQVVLGPPGLDPGSTLWALYKASTLYKLYYNRSSKFCWWTAGAQLQRIKAARASPGVPVHVVSHMYAGLRPDAKYAQAIASRDEGRLSALDEDEEVPREDDA</sequence>
<dbReference type="PANTHER" id="PTHR23079">
    <property type="entry name" value="RNA-DEPENDENT RNA POLYMERASE"/>
    <property type="match status" value="1"/>
</dbReference>
<comment type="similarity">
    <text evidence="1">Belongs to the RdRP family.</text>
</comment>
<dbReference type="EMBL" id="JAKJXP020000125">
    <property type="protein sequence ID" value="KAK7744031.1"/>
    <property type="molecule type" value="Genomic_DNA"/>
</dbReference>
<keyword evidence="5" id="KW-1185">Reference proteome</keyword>
<dbReference type="InterPro" id="IPR007855">
    <property type="entry name" value="RDRP"/>
</dbReference>
<evidence type="ECO:0000313" key="5">
    <source>
        <dbReference type="Proteomes" id="UP001320420"/>
    </source>
</evidence>
<comment type="catalytic activity">
    <reaction evidence="1">
        <text>RNA(n) + a ribonucleoside 5'-triphosphate = RNA(n+1) + diphosphate</text>
        <dbReference type="Rhea" id="RHEA:21248"/>
        <dbReference type="Rhea" id="RHEA-COMP:14527"/>
        <dbReference type="Rhea" id="RHEA-COMP:17342"/>
        <dbReference type="ChEBI" id="CHEBI:33019"/>
        <dbReference type="ChEBI" id="CHEBI:61557"/>
        <dbReference type="ChEBI" id="CHEBI:140395"/>
        <dbReference type="EC" id="2.7.7.48"/>
    </reaction>
</comment>
<organism evidence="4 5">
    <name type="scientific">Diatrype stigma</name>
    <dbReference type="NCBI Taxonomy" id="117547"/>
    <lineage>
        <taxon>Eukaryota</taxon>
        <taxon>Fungi</taxon>
        <taxon>Dikarya</taxon>
        <taxon>Ascomycota</taxon>
        <taxon>Pezizomycotina</taxon>
        <taxon>Sordariomycetes</taxon>
        <taxon>Xylariomycetidae</taxon>
        <taxon>Xylariales</taxon>
        <taxon>Diatrypaceae</taxon>
        <taxon>Diatrype</taxon>
    </lineage>
</organism>
<evidence type="ECO:0000313" key="4">
    <source>
        <dbReference type="EMBL" id="KAK7744031.1"/>
    </source>
</evidence>
<name>A0AAN9UBW1_9PEZI</name>
<keyword evidence="1" id="KW-0548">Nucleotidyltransferase</keyword>
<protein>
    <recommendedName>
        <fullName evidence="1">RNA-dependent RNA polymerase</fullName>
        <ecNumber evidence="1">2.7.7.48</ecNumber>
    </recommendedName>
</protein>
<gene>
    <name evidence="4" type="ORF">SLS62_010331</name>
</gene>
<feature type="region of interest" description="Disordered" evidence="2">
    <location>
        <begin position="1"/>
        <end position="20"/>
    </location>
</feature>
<accession>A0AAN9UBW1</accession>